<dbReference type="AlphaFoldDB" id="A0A2G6E663"/>
<gene>
    <name evidence="1" type="ORF">CSB45_07070</name>
</gene>
<comment type="caution">
    <text evidence="1">The sequence shown here is derived from an EMBL/GenBank/DDBJ whole genome shotgun (WGS) entry which is preliminary data.</text>
</comment>
<name>A0A2G6E663_9BACT</name>
<proteinExistence type="predicted"/>
<evidence type="ECO:0000313" key="1">
    <source>
        <dbReference type="EMBL" id="PID57579.1"/>
    </source>
</evidence>
<evidence type="ECO:0000313" key="2">
    <source>
        <dbReference type="Proteomes" id="UP000229740"/>
    </source>
</evidence>
<sequence length="80" mass="8766">MHHATARDVKQAASDAFILSPVSAGNLSEQYSAHLHGLNMESVMETILAGSTSIELWNPRQYIIDESPRGRIIVLFPSST</sequence>
<protein>
    <submittedName>
        <fullName evidence="1">Uncharacterized protein</fullName>
    </submittedName>
</protein>
<dbReference type="EMBL" id="PDPS01000026">
    <property type="protein sequence ID" value="PID57579.1"/>
    <property type="molecule type" value="Genomic_DNA"/>
</dbReference>
<dbReference type="Proteomes" id="UP000229740">
    <property type="component" value="Unassembled WGS sequence"/>
</dbReference>
<accession>A0A2G6E663</accession>
<reference evidence="1 2" key="1">
    <citation type="submission" date="2017-10" db="EMBL/GenBank/DDBJ databases">
        <title>Novel microbial diversity and functional potential in the marine mammal oral microbiome.</title>
        <authorList>
            <person name="Dudek N.K."/>
            <person name="Sun C.L."/>
            <person name="Burstein D."/>
            <person name="Kantor R.S."/>
            <person name="Aliaga Goltsman D.S."/>
            <person name="Bik E.M."/>
            <person name="Thomas B.C."/>
            <person name="Banfield J.F."/>
            <person name="Relman D.A."/>
        </authorList>
    </citation>
    <scope>NUCLEOTIDE SEQUENCE [LARGE SCALE GENOMIC DNA]</scope>
    <source>
        <strain evidence="1">DOLZORAL124_49_17</strain>
    </source>
</reference>
<organism evidence="1 2">
    <name type="scientific">candidate division KSB3 bacterium</name>
    <dbReference type="NCBI Taxonomy" id="2044937"/>
    <lineage>
        <taxon>Bacteria</taxon>
        <taxon>candidate division KSB3</taxon>
    </lineage>
</organism>